<dbReference type="GO" id="GO:0008170">
    <property type="term" value="F:N-methyltransferase activity"/>
    <property type="evidence" value="ECO:0007669"/>
    <property type="project" value="InterPro"/>
</dbReference>
<dbReference type="EMBL" id="SFAM01000134">
    <property type="protein sequence ID" value="TRV09870.1"/>
    <property type="molecule type" value="Genomic_DNA"/>
</dbReference>
<accession>A0A552KPG9</accession>
<dbReference type="AlphaFoldDB" id="A0A552KPG9"/>
<dbReference type="GO" id="GO:0009007">
    <property type="term" value="F:site-specific DNA-methyltransferase (adenine-specific) activity"/>
    <property type="evidence" value="ECO:0007669"/>
    <property type="project" value="UniProtKB-EC"/>
</dbReference>
<name>A0A552KPG9_9CHRO</name>
<feature type="domain" description="Type ISP restriction-modification enzyme LLaBIII C-terminal specificity" evidence="6">
    <location>
        <begin position="729"/>
        <end position="1121"/>
    </location>
</feature>
<evidence type="ECO:0000259" key="6">
    <source>
        <dbReference type="Pfam" id="PF18135"/>
    </source>
</evidence>
<evidence type="ECO:0000313" key="7">
    <source>
        <dbReference type="EMBL" id="TRV09870.1"/>
    </source>
</evidence>
<reference evidence="7 8" key="1">
    <citation type="submission" date="2019-01" db="EMBL/GenBank/DDBJ databases">
        <title>Coherence of Microcystis species and biogeography revealed through population genomics.</title>
        <authorList>
            <person name="Perez-Carrascal O.M."/>
            <person name="Terrat Y."/>
            <person name="Giani A."/>
            <person name="Fortin N."/>
            <person name="Tromas N."/>
            <person name="Shapiro B.J."/>
        </authorList>
    </citation>
    <scope>NUCLEOTIDE SEQUENCE [LARGE SCALE GENOMIC DNA]</scope>
    <source>
        <strain evidence="7">Mf_QC_C_20070823_S10D</strain>
    </source>
</reference>
<evidence type="ECO:0000256" key="4">
    <source>
        <dbReference type="ARBA" id="ARBA00047942"/>
    </source>
</evidence>
<evidence type="ECO:0000259" key="5">
    <source>
        <dbReference type="Pfam" id="PF02384"/>
    </source>
</evidence>
<dbReference type="InterPro" id="IPR041635">
    <property type="entry name" value="Type_ISP_LLaBIII_C"/>
</dbReference>
<evidence type="ECO:0000256" key="3">
    <source>
        <dbReference type="ARBA" id="ARBA00022679"/>
    </source>
</evidence>
<comment type="caution">
    <text evidence="7">The sequence shown here is derived from an EMBL/GenBank/DDBJ whole genome shotgun (WGS) entry which is preliminary data.</text>
</comment>
<feature type="domain" description="DNA methylase adenine-specific" evidence="5">
    <location>
        <begin position="333"/>
        <end position="445"/>
    </location>
</feature>
<dbReference type="PRINTS" id="PR00507">
    <property type="entry name" value="N12N6MTFRASE"/>
</dbReference>
<dbReference type="InterPro" id="IPR029063">
    <property type="entry name" value="SAM-dependent_MTases_sf"/>
</dbReference>
<dbReference type="SUPFAM" id="SSF53335">
    <property type="entry name" value="S-adenosyl-L-methionine-dependent methyltransferases"/>
    <property type="match status" value="1"/>
</dbReference>
<evidence type="ECO:0000313" key="8">
    <source>
        <dbReference type="Proteomes" id="UP000315868"/>
    </source>
</evidence>
<proteinExistence type="predicted"/>
<gene>
    <name evidence="7" type="ORF">EWV45_14805</name>
</gene>
<dbReference type="PANTHER" id="PTHR33841:SF1">
    <property type="entry name" value="DNA METHYLTRANSFERASE A"/>
    <property type="match status" value="1"/>
</dbReference>
<comment type="catalytic activity">
    <reaction evidence="4">
        <text>a 2'-deoxyadenosine in DNA + S-adenosyl-L-methionine = an N(6)-methyl-2'-deoxyadenosine in DNA + S-adenosyl-L-homocysteine + H(+)</text>
        <dbReference type="Rhea" id="RHEA:15197"/>
        <dbReference type="Rhea" id="RHEA-COMP:12418"/>
        <dbReference type="Rhea" id="RHEA-COMP:12419"/>
        <dbReference type="ChEBI" id="CHEBI:15378"/>
        <dbReference type="ChEBI" id="CHEBI:57856"/>
        <dbReference type="ChEBI" id="CHEBI:59789"/>
        <dbReference type="ChEBI" id="CHEBI:90615"/>
        <dbReference type="ChEBI" id="CHEBI:90616"/>
        <dbReference type="EC" id="2.1.1.72"/>
    </reaction>
</comment>
<dbReference type="InterPro" id="IPR003356">
    <property type="entry name" value="DNA_methylase_A-5"/>
</dbReference>
<keyword evidence="2 7" id="KW-0489">Methyltransferase</keyword>
<keyword evidence="3 7" id="KW-0808">Transferase</keyword>
<organism evidence="7 8">
    <name type="scientific">Microcystis flos-aquae Mf_QC_C_20070823_S10D</name>
    <dbReference type="NCBI Taxonomy" id="2486236"/>
    <lineage>
        <taxon>Bacteria</taxon>
        <taxon>Bacillati</taxon>
        <taxon>Cyanobacteriota</taxon>
        <taxon>Cyanophyceae</taxon>
        <taxon>Oscillatoriophycideae</taxon>
        <taxon>Chroococcales</taxon>
        <taxon>Microcystaceae</taxon>
        <taxon>Microcystis</taxon>
    </lineage>
</organism>
<evidence type="ECO:0000256" key="1">
    <source>
        <dbReference type="ARBA" id="ARBA00011900"/>
    </source>
</evidence>
<dbReference type="EC" id="2.1.1.72" evidence="1"/>
<evidence type="ECO:0000256" key="2">
    <source>
        <dbReference type="ARBA" id="ARBA00022603"/>
    </source>
</evidence>
<dbReference type="InterPro" id="IPR050953">
    <property type="entry name" value="N4_N6_ade-DNA_methylase"/>
</dbReference>
<dbReference type="GO" id="GO:0032259">
    <property type="term" value="P:methylation"/>
    <property type="evidence" value="ECO:0007669"/>
    <property type="project" value="UniProtKB-KW"/>
</dbReference>
<protein>
    <recommendedName>
        <fullName evidence="1">site-specific DNA-methyltransferase (adenine-specific)</fullName>
        <ecNumber evidence="1">2.1.1.72</ecNumber>
    </recommendedName>
</protein>
<dbReference type="Pfam" id="PF02384">
    <property type="entry name" value="N6_Mtase"/>
    <property type="match status" value="1"/>
</dbReference>
<dbReference type="Gene3D" id="3.40.50.150">
    <property type="entry name" value="Vaccinia Virus protein VP39"/>
    <property type="match status" value="1"/>
</dbReference>
<dbReference type="PANTHER" id="PTHR33841">
    <property type="entry name" value="DNA METHYLTRANSFERASE YEEA-RELATED"/>
    <property type="match status" value="1"/>
</dbReference>
<dbReference type="GO" id="GO:0003677">
    <property type="term" value="F:DNA binding"/>
    <property type="evidence" value="ECO:0007669"/>
    <property type="project" value="InterPro"/>
</dbReference>
<sequence length="1155" mass="131255">MNPLVNYFRNLHEIHSSQAAVKETSYYGTLETLLNEIGKTLKPRVRCIINLRNQGAGLPDGGLFNVDQFPKNQELEPFTAIFPERGAIEIKGTKEDIKKIATSEQVQKYWQKYGQVLVSNYRDFLLIGRNSQGQPVELEAYSLAPSEAEFWLKTSNPSKFAAEHGDSLLEYLKRVLLQAAPITSPADVAWFLASYARDAKARLEHHSDLPALANIRQALENALGIKFEREQGNKFFRSTLVQTLFYGLFSAWVLWHKQNLNREDKEDKFDWKSAAHHLHVPMLAILFEQIAAPSKLKSLGLVEVLNWTGAALNRVRREEFFRQFDEGQAVQYFYEPFLQAFDPDLRKELGVWYTPPEIVRYMVARVDRVLREELNIEDGLANPDVYVLDPCCGTGAYLVEVLRYITDTLQENGAGALAMALVKKAAIERIFGFEILTAPFVVAHLQLGLFLQSLGVPLIEDSERVGIYLTNALTGWQPPDEESKQKIQQLQLSFPELNKEREAADEVKRGKPILVILGNPPYNAFAGTSPAEEAGLVELYKQGLISDWGIKKFNLDELYVRFFRLAERCISENTGKGVVCYISNYSWVSEPSFVVLRQNLLKNFNKFWIENMHGNRKISEYAPDGRTSETIFSIPGFSAGIQQGVVISLWLKNSSQQGTKVLFRDDIDAAKAVERRSQLLESLNNQDFDAFYQVSNPEQSNRYSFRPSDVSSHYLAWPKLTDLCKKPPSNGLMEKRGGALIDIDKSSLEKRIKMYYDTSITWEELKTLKTGLTEDASGFEAKKVRLKVQKSEGFQQNNIIRYLLRPFEVRWCYYSKISPLWNRSRPDLWSQCWEGNSFLMSRPAGVANPEGIPICYTQLLGDNDFQRGHAYYFPIRLRQNLEKVNTEDNTQGKLFDSSNLNIPSIKANLSEKSRQYLNQLGINNLDENIENASLIWLHALAIGYSPLYLRENADGIRQDFPRIPLPNSQELLIKSAQLGQLIASLLDTENPVIGVTKKPTPAMQKIALISCTDGGNLNPDKGDLIINVGWGHGGKNGVTMPGKGKAIARQYTTAEMSVISPEMRKLLGTKTYDIYLNDRAYWQNIPARVWEYTIGGYQVIKKWLSYREEKLLGRGLTIAEVQEVSEMTRRITAIILLESDLDDNYQNIKTAVYSF</sequence>
<dbReference type="Proteomes" id="UP000315868">
    <property type="component" value="Unassembled WGS sequence"/>
</dbReference>
<dbReference type="Pfam" id="PF18135">
    <property type="entry name" value="Type_ISP_C"/>
    <property type="match status" value="1"/>
</dbReference>